<dbReference type="HOGENOM" id="CLU_070120_0_0_1"/>
<dbReference type="InParanoid" id="A0A067PHG6"/>
<sequence>MLNCGQFYENTTVQQIQLVIDYSTINQSNISTDINFYTIQHGSLDMVNTESELFDLVIPTVSAFPMPLGARLRGTTFLGARRVMKPSWKDVLGVGADFLTFNTYTHGNLIADRAAELAFPENVSTLLLSPAVDFTDFIIQEDYRQHTLIVGLASIGGLLTIIEGGFAMLFGMTLFQVLLGSKVISPFGALGIMMREKLRRALHEQYPALRRQMQEGGIATFLSDVAVDLRILDDDAPRDSNPPLVKYTGVWPATPGSPVYEFTTLYNPYDGEQTKMKSYQ</sequence>
<evidence type="ECO:0000313" key="2">
    <source>
        <dbReference type="EMBL" id="KDQ53295.1"/>
    </source>
</evidence>
<name>A0A067PHG6_9AGAM</name>
<dbReference type="OrthoDB" id="3227921at2759"/>
<dbReference type="AlphaFoldDB" id="A0A067PHG6"/>
<protein>
    <submittedName>
        <fullName evidence="2">Uncharacterized protein</fullName>
    </submittedName>
</protein>
<organism evidence="2 3">
    <name type="scientific">Jaapia argillacea MUCL 33604</name>
    <dbReference type="NCBI Taxonomy" id="933084"/>
    <lineage>
        <taxon>Eukaryota</taxon>
        <taxon>Fungi</taxon>
        <taxon>Dikarya</taxon>
        <taxon>Basidiomycota</taxon>
        <taxon>Agaricomycotina</taxon>
        <taxon>Agaricomycetes</taxon>
        <taxon>Agaricomycetidae</taxon>
        <taxon>Jaapiales</taxon>
        <taxon>Jaapiaceae</taxon>
        <taxon>Jaapia</taxon>
    </lineage>
</organism>
<keyword evidence="1" id="KW-1133">Transmembrane helix</keyword>
<proteinExistence type="predicted"/>
<keyword evidence="1" id="KW-0472">Membrane</keyword>
<feature type="transmembrane region" description="Helical" evidence="1">
    <location>
        <begin position="174"/>
        <end position="193"/>
    </location>
</feature>
<keyword evidence="3" id="KW-1185">Reference proteome</keyword>
<keyword evidence="1" id="KW-0812">Transmembrane</keyword>
<feature type="transmembrane region" description="Helical" evidence="1">
    <location>
        <begin position="148"/>
        <end position="168"/>
    </location>
</feature>
<evidence type="ECO:0000256" key="1">
    <source>
        <dbReference type="SAM" id="Phobius"/>
    </source>
</evidence>
<dbReference type="EMBL" id="KL197734">
    <property type="protein sequence ID" value="KDQ53295.1"/>
    <property type="molecule type" value="Genomic_DNA"/>
</dbReference>
<accession>A0A067PHG6</accession>
<reference evidence="3" key="1">
    <citation type="journal article" date="2014" name="Proc. Natl. Acad. Sci. U.S.A.">
        <title>Extensive sampling of basidiomycete genomes demonstrates inadequacy of the white-rot/brown-rot paradigm for wood decay fungi.</title>
        <authorList>
            <person name="Riley R."/>
            <person name="Salamov A.A."/>
            <person name="Brown D.W."/>
            <person name="Nagy L.G."/>
            <person name="Floudas D."/>
            <person name="Held B.W."/>
            <person name="Levasseur A."/>
            <person name="Lombard V."/>
            <person name="Morin E."/>
            <person name="Otillar R."/>
            <person name="Lindquist E.A."/>
            <person name="Sun H."/>
            <person name="LaButti K.M."/>
            <person name="Schmutz J."/>
            <person name="Jabbour D."/>
            <person name="Luo H."/>
            <person name="Baker S.E."/>
            <person name="Pisabarro A.G."/>
            <person name="Walton J.D."/>
            <person name="Blanchette R.A."/>
            <person name="Henrissat B."/>
            <person name="Martin F."/>
            <person name="Cullen D."/>
            <person name="Hibbett D.S."/>
            <person name="Grigoriev I.V."/>
        </authorList>
    </citation>
    <scope>NUCLEOTIDE SEQUENCE [LARGE SCALE GENOMIC DNA]</scope>
    <source>
        <strain evidence="3">MUCL 33604</strain>
    </source>
</reference>
<evidence type="ECO:0000313" key="3">
    <source>
        <dbReference type="Proteomes" id="UP000027265"/>
    </source>
</evidence>
<gene>
    <name evidence="2" type="ORF">JAAARDRAFT_432011</name>
</gene>
<dbReference type="Proteomes" id="UP000027265">
    <property type="component" value="Unassembled WGS sequence"/>
</dbReference>